<proteinExistence type="predicted"/>
<name>A0A512PIS6_9CELL</name>
<dbReference type="AlphaFoldDB" id="A0A512PIS6"/>
<comment type="caution">
    <text evidence="1">The sequence shown here is derived from an EMBL/GenBank/DDBJ whole genome shotgun (WGS) entry which is preliminary data.</text>
</comment>
<sequence length="80" mass="8096">MQRMPGWFVVSGNSGHVETAPGGVSDDALDGAVGSVGVALATAGEIREAMRARVATTAVPRSQRNTAELVIMSVSPCAVA</sequence>
<dbReference type="Proteomes" id="UP000321798">
    <property type="component" value="Unassembled WGS sequence"/>
</dbReference>
<protein>
    <submittedName>
        <fullName evidence="1">Uncharacterized protein</fullName>
    </submittedName>
</protein>
<organism evidence="1 2">
    <name type="scientific">Cellulomonas soli</name>
    <dbReference type="NCBI Taxonomy" id="931535"/>
    <lineage>
        <taxon>Bacteria</taxon>
        <taxon>Bacillati</taxon>
        <taxon>Actinomycetota</taxon>
        <taxon>Actinomycetes</taxon>
        <taxon>Micrococcales</taxon>
        <taxon>Cellulomonadaceae</taxon>
        <taxon>Cellulomonas</taxon>
    </lineage>
</organism>
<evidence type="ECO:0000313" key="2">
    <source>
        <dbReference type="Proteomes" id="UP000321798"/>
    </source>
</evidence>
<accession>A0A512PIS6</accession>
<gene>
    <name evidence="1" type="ORF">CSO01_38150</name>
</gene>
<reference evidence="1 2" key="1">
    <citation type="submission" date="2019-07" db="EMBL/GenBank/DDBJ databases">
        <title>Whole genome shotgun sequence of Cellulomonas soli NBRC 109434.</title>
        <authorList>
            <person name="Hosoyama A."/>
            <person name="Uohara A."/>
            <person name="Ohji S."/>
            <person name="Ichikawa N."/>
        </authorList>
    </citation>
    <scope>NUCLEOTIDE SEQUENCE [LARGE SCALE GENOMIC DNA]</scope>
    <source>
        <strain evidence="1 2">NBRC 109434</strain>
    </source>
</reference>
<dbReference type="EMBL" id="BKAL01000022">
    <property type="protein sequence ID" value="GEP71100.1"/>
    <property type="molecule type" value="Genomic_DNA"/>
</dbReference>
<evidence type="ECO:0000313" key="1">
    <source>
        <dbReference type="EMBL" id="GEP71100.1"/>
    </source>
</evidence>
<keyword evidence="2" id="KW-1185">Reference proteome</keyword>